<proteinExistence type="predicted"/>
<organism evidence="1 2">
    <name type="scientific">Belnapia rosea</name>
    <dbReference type="NCBI Taxonomy" id="938405"/>
    <lineage>
        <taxon>Bacteria</taxon>
        <taxon>Pseudomonadati</taxon>
        <taxon>Pseudomonadota</taxon>
        <taxon>Alphaproteobacteria</taxon>
        <taxon>Acetobacterales</taxon>
        <taxon>Roseomonadaceae</taxon>
        <taxon>Belnapia</taxon>
    </lineage>
</organism>
<evidence type="ECO:0000313" key="1">
    <source>
        <dbReference type="EMBL" id="SDC69576.1"/>
    </source>
</evidence>
<accession>A0A1G6NQI4</accession>
<dbReference type="PIRSF" id="PIRSF031796">
    <property type="entry name" value="UPC031796"/>
    <property type="match status" value="1"/>
</dbReference>
<dbReference type="AlphaFoldDB" id="A0A1G6NQI4"/>
<name>A0A1G6NQI4_9PROT</name>
<dbReference type="Pfam" id="PF06319">
    <property type="entry name" value="MmcB-like"/>
    <property type="match status" value="1"/>
</dbReference>
<dbReference type="EMBL" id="FMZX01000002">
    <property type="protein sequence ID" value="SDC69576.1"/>
    <property type="molecule type" value="Genomic_DNA"/>
</dbReference>
<sequence>MTILPSTPDIAAGCTFAPAERTAAVCRAAQRFCGLRGWSVLGEMPLPNGRRADLLALLPDGGFAILEVKSCARDFLSDSKWPDYREYCDRLFFAVDLDFPQELLPEDAGLLVADGLEMAQLRDAPPHPLAPARRRALLHRFAMLAADRLSALTDPAGRAERRAALRVE</sequence>
<gene>
    <name evidence="1" type="ORF">SAMN04487779_100295</name>
</gene>
<dbReference type="InterPro" id="IPR009394">
    <property type="entry name" value="MmcB-like"/>
</dbReference>
<dbReference type="STRING" id="938405.SAMN02927895_02907"/>
<keyword evidence="2" id="KW-1185">Reference proteome</keyword>
<evidence type="ECO:0000313" key="2">
    <source>
        <dbReference type="Proteomes" id="UP000198925"/>
    </source>
</evidence>
<dbReference type="RefSeq" id="WP_245704655.1">
    <property type="nucleotide sequence ID" value="NZ_FMZX01000002.1"/>
</dbReference>
<dbReference type="Proteomes" id="UP000198925">
    <property type="component" value="Unassembled WGS sequence"/>
</dbReference>
<protein>
    <recommendedName>
        <fullName evidence="3">DNA repair protein MmcB-related protein</fullName>
    </recommendedName>
</protein>
<reference evidence="1 2" key="1">
    <citation type="submission" date="2016-10" db="EMBL/GenBank/DDBJ databases">
        <authorList>
            <person name="de Groot N.N."/>
        </authorList>
    </citation>
    <scope>NUCLEOTIDE SEQUENCE [LARGE SCALE GENOMIC DNA]</scope>
    <source>
        <strain evidence="1 2">CPCC 100156</strain>
    </source>
</reference>
<evidence type="ECO:0008006" key="3">
    <source>
        <dbReference type="Google" id="ProtNLM"/>
    </source>
</evidence>